<dbReference type="InterPro" id="IPR021109">
    <property type="entry name" value="Peptidase_aspartic_dom_sf"/>
</dbReference>
<evidence type="ECO:0000256" key="4">
    <source>
        <dbReference type="SAM" id="SignalP"/>
    </source>
</evidence>
<organism evidence="6 7">
    <name type="scientific">Chenopodium quinoa</name>
    <name type="common">Quinoa</name>
    <dbReference type="NCBI Taxonomy" id="63459"/>
    <lineage>
        <taxon>Eukaryota</taxon>
        <taxon>Viridiplantae</taxon>
        <taxon>Streptophyta</taxon>
        <taxon>Embryophyta</taxon>
        <taxon>Tracheophyta</taxon>
        <taxon>Spermatophyta</taxon>
        <taxon>Magnoliopsida</taxon>
        <taxon>eudicotyledons</taxon>
        <taxon>Gunneridae</taxon>
        <taxon>Pentapetalae</taxon>
        <taxon>Caryophyllales</taxon>
        <taxon>Chenopodiaceae</taxon>
        <taxon>Chenopodioideae</taxon>
        <taxon>Atripliceae</taxon>
        <taxon>Chenopodium</taxon>
    </lineage>
</organism>
<dbReference type="Proteomes" id="UP000596660">
    <property type="component" value="Unplaced"/>
</dbReference>
<dbReference type="InterPro" id="IPR032861">
    <property type="entry name" value="TAXi_N"/>
</dbReference>
<dbReference type="PANTHER" id="PTHR47967:SF26">
    <property type="entry name" value="PEPTIDASE A1 DOMAIN-CONTAINING PROTEIN"/>
    <property type="match status" value="1"/>
</dbReference>
<evidence type="ECO:0000256" key="1">
    <source>
        <dbReference type="ARBA" id="ARBA00007447"/>
    </source>
</evidence>
<evidence type="ECO:0000256" key="2">
    <source>
        <dbReference type="ARBA" id="ARBA00022670"/>
    </source>
</evidence>
<sequence length="350" mass="39046">MFMSMASSKLLFACFALFLSLSTVSVTSQQLLPLTHSLSKTQFSSAHHLLKSTATISAARHRRHTNKNRNHHQQVSLPLTPGSDYTLTFTLKSQTLSVYMDTGSDMCPLDEIEISDCSKYSCPSFYYAYGDGSLIAELHSENILMPSTSNNKPLNLKNFTFGCAHSTLGEPIGVAGFGRGSLSLPAQLANLSPDLGNQFSYCLVSHSFDSTKLRHPSPLILGKYKETEIDQYVYTPMLENPKHPYFYSVGLEAISVGSRRIEAPENLRRVDIQGNGELWWIVGPRTPCCQASCTRRWQQNWNGEQERELGVGGSDSVVDVAFREEFECGAPKKNYFHEFMDGGDEKKNKK</sequence>
<evidence type="ECO:0000256" key="3">
    <source>
        <dbReference type="ARBA" id="ARBA00022801"/>
    </source>
</evidence>
<dbReference type="Gramene" id="AUR62044147-RA">
    <property type="protein sequence ID" value="AUR62044147-RA:cds"/>
    <property type="gene ID" value="AUR62044147"/>
</dbReference>
<dbReference type="Pfam" id="PF14543">
    <property type="entry name" value="TAXi_N"/>
    <property type="match status" value="1"/>
</dbReference>
<keyword evidence="3" id="KW-0378">Hydrolase</keyword>
<comment type="similarity">
    <text evidence="1">Belongs to the peptidase A1 family.</text>
</comment>
<protein>
    <recommendedName>
        <fullName evidence="5">Xylanase inhibitor N-terminal domain-containing protein</fullName>
    </recommendedName>
</protein>
<dbReference type="InterPro" id="IPR051708">
    <property type="entry name" value="Plant_Aspart_Prot_A1"/>
</dbReference>
<keyword evidence="4" id="KW-0732">Signal</keyword>
<dbReference type="Gene3D" id="2.40.70.10">
    <property type="entry name" value="Acid Proteases"/>
    <property type="match status" value="2"/>
</dbReference>
<feature type="signal peptide" evidence="4">
    <location>
        <begin position="1"/>
        <end position="28"/>
    </location>
</feature>
<feature type="chain" id="PRO_5031067144" description="Xylanase inhibitor N-terminal domain-containing protein" evidence="4">
    <location>
        <begin position="29"/>
        <end position="350"/>
    </location>
</feature>
<dbReference type="GO" id="GO:0006508">
    <property type="term" value="P:proteolysis"/>
    <property type="evidence" value="ECO:0007669"/>
    <property type="project" value="UniProtKB-KW"/>
</dbReference>
<proteinExistence type="inferred from homology"/>
<dbReference type="EnsemblPlants" id="AUR62044147-RA">
    <property type="protein sequence ID" value="AUR62044147-RA:cds"/>
    <property type="gene ID" value="AUR62044147"/>
</dbReference>
<evidence type="ECO:0000313" key="7">
    <source>
        <dbReference type="Proteomes" id="UP000596660"/>
    </source>
</evidence>
<dbReference type="SUPFAM" id="SSF50630">
    <property type="entry name" value="Acid proteases"/>
    <property type="match status" value="1"/>
</dbReference>
<dbReference type="PANTHER" id="PTHR47967">
    <property type="entry name" value="OS07G0603500 PROTEIN-RELATED"/>
    <property type="match status" value="1"/>
</dbReference>
<accession>A0A803NDF0</accession>
<dbReference type="GO" id="GO:0005576">
    <property type="term" value="C:extracellular region"/>
    <property type="evidence" value="ECO:0007669"/>
    <property type="project" value="TreeGrafter"/>
</dbReference>
<evidence type="ECO:0000259" key="5">
    <source>
        <dbReference type="Pfam" id="PF14543"/>
    </source>
</evidence>
<reference evidence="6" key="2">
    <citation type="submission" date="2021-03" db="UniProtKB">
        <authorList>
            <consortium name="EnsemblPlants"/>
        </authorList>
    </citation>
    <scope>IDENTIFICATION</scope>
</reference>
<reference evidence="6" key="1">
    <citation type="journal article" date="2017" name="Nature">
        <title>The genome of Chenopodium quinoa.</title>
        <authorList>
            <person name="Jarvis D.E."/>
            <person name="Ho Y.S."/>
            <person name="Lightfoot D.J."/>
            <person name="Schmoeckel S.M."/>
            <person name="Li B."/>
            <person name="Borm T.J.A."/>
            <person name="Ohyanagi H."/>
            <person name="Mineta K."/>
            <person name="Michell C.T."/>
            <person name="Saber N."/>
            <person name="Kharbatia N.M."/>
            <person name="Rupper R.R."/>
            <person name="Sharp A.R."/>
            <person name="Dally N."/>
            <person name="Boughton B.A."/>
            <person name="Woo Y.H."/>
            <person name="Gao G."/>
            <person name="Schijlen E.G.W.M."/>
            <person name="Guo X."/>
            <person name="Momin A.A."/>
            <person name="Negrao S."/>
            <person name="Al-Babili S."/>
            <person name="Gehring C."/>
            <person name="Roessner U."/>
            <person name="Jung C."/>
            <person name="Murphy K."/>
            <person name="Arold S.T."/>
            <person name="Gojobori T."/>
            <person name="van der Linden C.G."/>
            <person name="van Loo E.N."/>
            <person name="Jellen E.N."/>
            <person name="Maughan P.J."/>
            <person name="Tester M."/>
        </authorList>
    </citation>
    <scope>NUCLEOTIDE SEQUENCE [LARGE SCALE GENOMIC DNA]</scope>
    <source>
        <strain evidence="6">cv. PI 614886</strain>
    </source>
</reference>
<feature type="domain" description="Xylanase inhibitor N-terminal" evidence="5">
    <location>
        <begin position="102"/>
        <end position="222"/>
    </location>
</feature>
<keyword evidence="7" id="KW-1185">Reference proteome</keyword>
<dbReference type="GO" id="GO:0008233">
    <property type="term" value="F:peptidase activity"/>
    <property type="evidence" value="ECO:0007669"/>
    <property type="project" value="UniProtKB-KW"/>
</dbReference>
<keyword evidence="2" id="KW-0645">Protease</keyword>
<evidence type="ECO:0000313" key="6">
    <source>
        <dbReference type="EnsemblPlants" id="AUR62044147-RA:cds"/>
    </source>
</evidence>
<dbReference type="AlphaFoldDB" id="A0A803NDF0"/>
<name>A0A803NDF0_CHEQI</name>